<accession>A0A9K3JE21</accession>
<reference evidence="1" key="2">
    <citation type="submission" date="2020-06" db="EMBL/GenBank/DDBJ databases">
        <title>Helianthus annuus Genome sequencing and assembly Release 2.</title>
        <authorList>
            <person name="Gouzy J."/>
            <person name="Langlade N."/>
            <person name="Munos S."/>
        </authorList>
    </citation>
    <scope>NUCLEOTIDE SEQUENCE</scope>
    <source>
        <tissue evidence="1">Leaves</tissue>
    </source>
</reference>
<dbReference type="EMBL" id="MNCJ02000318">
    <property type="protein sequence ID" value="KAF5813359.1"/>
    <property type="molecule type" value="Genomic_DNA"/>
</dbReference>
<organism evidence="1 2">
    <name type="scientific">Helianthus annuus</name>
    <name type="common">Common sunflower</name>
    <dbReference type="NCBI Taxonomy" id="4232"/>
    <lineage>
        <taxon>Eukaryota</taxon>
        <taxon>Viridiplantae</taxon>
        <taxon>Streptophyta</taxon>
        <taxon>Embryophyta</taxon>
        <taxon>Tracheophyta</taxon>
        <taxon>Spermatophyta</taxon>
        <taxon>Magnoliopsida</taxon>
        <taxon>eudicotyledons</taxon>
        <taxon>Gunneridae</taxon>
        <taxon>Pentapetalae</taxon>
        <taxon>asterids</taxon>
        <taxon>campanulids</taxon>
        <taxon>Asterales</taxon>
        <taxon>Asteraceae</taxon>
        <taxon>Asteroideae</taxon>
        <taxon>Heliantheae alliance</taxon>
        <taxon>Heliantheae</taxon>
        <taxon>Helianthus</taxon>
    </lineage>
</organism>
<sequence length="46" mass="5295">MAHKLTPWFIVSSSHTLYSLLSLFRCLIFFPETFSGQSVPISVYDK</sequence>
<protein>
    <submittedName>
        <fullName evidence="1">Uncharacterized protein</fullName>
    </submittedName>
</protein>
<evidence type="ECO:0000313" key="2">
    <source>
        <dbReference type="Proteomes" id="UP000215914"/>
    </source>
</evidence>
<dbReference type="Gramene" id="mRNA:HanXRQr2_Chr03g0097391">
    <property type="protein sequence ID" value="mRNA:HanXRQr2_Chr03g0097391"/>
    <property type="gene ID" value="HanXRQr2_Chr03g0097391"/>
</dbReference>
<evidence type="ECO:0000313" key="1">
    <source>
        <dbReference type="EMBL" id="KAF5813359.1"/>
    </source>
</evidence>
<reference evidence="1" key="1">
    <citation type="journal article" date="2017" name="Nature">
        <title>The sunflower genome provides insights into oil metabolism, flowering and Asterid evolution.</title>
        <authorList>
            <person name="Badouin H."/>
            <person name="Gouzy J."/>
            <person name="Grassa C.J."/>
            <person name="Murat F."/>
            <person name="Staton S.E."/>
            <person name="Cottret L."/>
            <person name="Lelandais-Briere C."/>
            <person name="Owens G.L."/>
            <person name="Carrere S."/>
            <person name="Mayjonade B."/>
            <person name="Legrand L."/>
            <person name="Gill N."/>
            <person name="Kane N.C."/>
            <person name="Bowers J.E."/>
            <person name="Hubner S."/>
            <person name="Bellec A."/>
            <person name="Berard A."/>
            <person name="Berges H."/>
            <person name="Blanchet N."/>
            <person name="Boniface M.C."/>
            <person name="Brunel D."/>
            <person name="Catrice O."/>
            <person name="Chaidir N."/>
            <person name="Claudel C."/>
            <person name="Donnadieu C."/>
            <person name="Faraut T."/>
            <person name="Fievet G."/>
            <person name="Helmstetter N."/>
            <person name="King M."/>
            <person name="Knapp S.J."/>
            <person name="Lai Z."/>
            <person name="Le Paslier M.C."/>
            <person name="Lippi Y."/>
            <person name="Lorenzon L."/>
            <person name="Mandel J.R."/>
            <person name="Marage G."/>
            <person name="Marchand G."/>
            <person name="Marquand E."/>
            <person name="Bret-Mestries E."/>
            <person name="Morien E."/>
            <person name="Nambeesan S."/>
            <person name="Nguyen T."/>
            <person name="Pegot-Espagnet P."/>
            <person name="Pouilly N."/>
            <person name="Raftis F."/>
            <person name="Sallet E."/>
            <person name="Schiex T."/>
            <person name="Thomas J."/>
            <person name="Vandecasteele C."/>
            <person name="Vares D."/>
            <person name="Vear F."/>
            <person name="Vautrin S."/>
            <person name="Crespi M."/>
            <person name="Mangin B."/>
            <person name="Burke J.M."/>
            <person name="Salse J."/>
            <person name="Munos S."/>
            <person name="Vincourt P."/>
            <person name="Rieseberg L.H."/>
            <person name="Langlade N.B."/>
        </authorList>
    </citation>
    <scope>NUCLEOTIDE SEQUENCE</scope>
    <source>
        <tissue evidence="1">Leaves</tissue>
    </source>
</reference>
<name>A0A9K3JE21_HELAN</name>
<dbReference type="AlphaFoldDB" id="A0A9K3JE21"/>
<proteinExistence type="predicted"/>
<keyword evidence="2" id="KW-1185">Reference proteome</keyword>
<gene>
    <name evidence="1" type="ORF">HanXRQr2_Chr03g0097391</name>
</gene>
<dbReference type="Proteomes" id="UP000215914">
    <property type="component" value="Unassembled WGS sequence"/>
</dbReference>
<comment type="caution">
    <text evidence="1">The sequence shown here is derived from an EMBL/GenBank/DDBJ whole genome shotgun (WGS) entry which is preliminary data.</text>
</comment>